<dbReference type="Pfam" id="PF08486">
    <property type="entry name" value="SpoIID"/>
    <property type="match status" value="1"/>
</dbReference>
<organism evidence="2">
    <name type="scientific">freshwater metagenome</name>
    <dbReference type="NCBI Taxonomy" id="449393"/>
    <lineage>
        <taxon>unclassified sequences</taxon>
        <taxon>metagenomes</taxon>
        <taxon>ecological metagenomes</taxon>
    </lineage>
</organism>
<dbReference type="InterPro" id="IPR013486">
    <property type="entry name" value="SpoIID/LytB"/>
</dbReference>
<reference evidence="2" key="1">
    <citation type="submission" date="2020-05" db="EMBL/GenBank/DDBJ databases">
        <authorList>
            <person name="Chiriac C."/>
            <person name="Salcher M."/>
            <person name="Ghai R."/>
            <person name="Kavagutti S V."/>
        </authorList>
    </citation>
    <scope>NUCLEOTIDE SEQUENCE</scope>
</reference>
<name>A0A6J6MY39_9ZZZZ</name>
<dbReference type="NCBIfam" id="TIGR02669">
    <property type="entry name" value="SpoIID_LytB"/>
    <property type="match status" value="1"/>
</dbReference>
<dbReference type="EMBL" id="CAEZXM010000007">
    <property type="protein sequence ID" value="CAB4679220.1"/>
    <property type="molecule type" value="Genomic_DNA"/>
</dbReference>
<sequence>MVISVVRRVRRGGKAKDGDRSMQRNRRCLLGPVLVVVAGALSLPSPVTVRAVAPPPASIAIEGHGWGHGVGLSQYGALGYAVNFGWSAAQILDHYYGGTVASTVASSEITVRLSALDGFATAVVHDKAALTIDSYVPGLGQPTTWRSLVANEISEGHYRVWGRSDANVCPVADVNLDDPANGWTVVIADQATSVTIRPQTDTSASADVSDLVGLCEPSSGRVRYYRGAIRAINNNALANRTVSVLPLEQYLRSVVAGEVSAGWASLGQGKGAQALQAQAVAARSYGLAENREAYAKTCDSGSCQMYRGAAYRSGVGGSFVAQEFAAIDAAVAATSGLVRRYGSEAGAIAYTMFSSSSGGYTAKTSLGFAPVVDEGDAVSSNAAHSWSVSVGVAAIEAAWPAIGSYSGIVVKTREGFGEWGGRVLTMRINGSAGAVNISGDTFRATMGLKSNWFHLVGDTSVPAPTDPCGSQTTSTVAGVTANGAASRFTPLTPTRLVDTRSGLGVPAAPLAAGCTLTIDPNVGADATAVVVNVTSVTPAINGFLTAYPCGAQRPFVSIVPSVAGRIVPGTAIVPLNADGTFCVFSSTTTDLVIDLSGVYGTATGQRFQPVAPQRFFDSRAAPLVRADSVVRVQIAGVRGVPASATGAAVTVHSSNAAGAGFVTIWPCDAERPTTSVLNATAGGSVTNHVQLGFDSTGGVCMYAATAMRLMLDVSGWFGPTANSDFHALMPQRLLDTRENIGLAGRFAAGQNRAIAVTGVGGVPAAGVTAIAAEVTSVGALKAAYITVHPCIAKVPSVSMVRNLANSVAATTVAGVVDGAGRWCLKSAVSMHVLIDVSGWYGN</sequence>
<evidence type="ECO:0000259" key="1">
    <source>
        <dbReference type="Pfam" id="PF08486"/>
    </source>
</evidence>
<dbReference type="GO" id="GO:0030435">
    <property type="term" value="P:sporulation resulting in formation of a cellular spore"/>
    <property type="evidence" value="ECO:0007669"/>
    <property type="project" value="InterPro"/>
</dbReference>
<gene>
    <name evidence="2" type="ORF">UFOPK2366_00084</name>
</gene>
<dbReference type="AlphaFoldDB" id="A0A6J6MY39"/>
<protein>
    <submittedName>
        <fullName evidence="2">Unannotated protein</fullName>
    </submittedName>
</protein>
<evidence type="ECO:0000313" key="2">
    <source>
        <dbReference type="EMBL" id="CAB4679220.1"/>
    </source>
</evidence>
<accession>A0A6J6MY39</accession>
<feature type="domain" description="Sporulation stage II protein D amidase enhancer LytB N-terminal" evidence="1">
    <location>
        <begin position="241"/>
        <end position="341"/>
    </location>
</feature>
<proteinExistence type="predicted"/>
<dbReference type="InterPro" id="IPR013693">
    <property type="entry name" value="SpoIID/LytB_N"/>
</dbReference>